<organism evidence="8 9">
    <name type="scientific">Cuscuta australis</name>
    <dbReference type="NCBI Taxonomy" id="267555"/>
    <lineage>
        <taxon>Eukaryota</taxon>
        <taxon>Viridiplantae</taxon>
        <taxon>Streptophyta</taxon>
        <taxon>Embryophyta</taxon>
        <taxon>Tracheophyta</taxon>
        <taxon>Spermatophyta</taxon>
        <taxon>Magnoliopsida</taxon>
        <taxon>eudicotyledons</taxon>
        <taxon>Gunneridae</taxon>
        <taxon>Pentapetalae</taxon>
        <taxon>asterids</taxon>
        <taxon>lamiids</taxon>
        <taxon>Solanales</taxon>
        <taxon>Convolvulaceae</taxon>
        <taxon>Cuscuteae</taxon>
        <taxon>Cuscuta</taxon>
        <taxon>Cuscuta subgen. Grammica</taxon>
        <taxon>Cuscuta sect. Cleistogrammica</taxon>
    </lineage>
</organism>
<dbReference type="GO" id="GO:0003682">
    <property type="term" value="F:chromatin binding"/>
    <property type="evidence" value="ECO:0007669"/>
    <property type="project" value="InterPro"/>
</dbReference>
<dbReference type="InterPro" id="IPR043151">
    <property type="entry name" value="BAH_sf"/>
</dbReference>
<dbReference type="Pfam" id="PF00628">
    <property type="entry name" value="PHD"/>
    <property type="match status" value="1"/>
</dbReference>
<evidence type="ECO:0008006" key="10">
    <source>
        <dbReference type="Google" id="ProtNLM"/>
    </source>
</evidence>
<evidence type="ECO:0000313" key="8">
    <source>
        <dbReference type="EMBL" id="RAL39505.1"/>
    </source>
</evidence>
<evidence type="ECO:0000256" key="3">
    <source>
        <dbReference type="ARBA" id="ARBA00022833"/>
    </source>
</evidence>
<dbReference type="InterPro" id="IPR011011">
    <property type="entry name" value="Znf_FYVE_PHD"/>
</dbReference>
<dbReference type="PROSITE" id="PS01359">
    <property type="entry name" value="ZF_PHD_1"/>
    <property type="match status" value="1"/>
</dbReference>
<feature type="region of interest" description="Disordered" evidence="5">
    <location>
        <begin position="188"/>
        <end position="216"/>
    </location>
</feature>
<dbReference type="InterPro" id="IPR019787">
    <property type="entry name" value="Znf_PHD-finger"/>
</dbReference>
<evidence type="ECO:0000256" key="4">
    <source>
        <dbReference type="PROSITE-ProRule" id="PRU00146"/>
    </source>
</evidence>
<dbReference type="InterPro" id="IPR013083">
    <property type="entry name" value="Znf_RING/FYVE/PHD"/>
</dbReference>
<keyword evidence="9" id="KW-1185">Reference proteome</keyword>
<evidence type="ECO:0000256" key="1">
    <source>
        <dbReference type="ARBA" id="ARBA00022723"/>
    </source>
</evidence>
<dbReference type="PANTHER" id="PTHR46364">
    <property type="entry name" value="OS08G0421900 PROTEIN"/>
    <property type="match status" value="1"/>
</dbReference>
<dbReference type="InterPro" id="IPR019786">
    <property type="entry name" value="Zinc_finger_PHD-type_CS"/>
</dbReference>
<accession>A0A328D175</accession>
<proteinExistence type="predicted"/>
<reference evidence="8 9" key="1">
    <citation type="submission" date="2018-06" db="EMBL/GenBank/DDBJ databases">
        <title>The Genome of Cuscuta australis (Dodder) Provides Insight into the Evolution of Plant Parasitism.</title>
        <authorList>
            <person name="Liu H."/>
        </authorList>
    </citation>
    <scope>NUCLEOTIDE SEQUENCE [LARGE SCALE GENOMIC DNA]</scope>
    <source>
        <strain evidence="9">cv. Yunnan</strain>
        <tissue evidence="8">Vines</tissue>
    </source>
</reference>
<feature type="domain" description="BAH" evidence="7">
    <location>
        <begin position="21"/>
        <end position="136"/>
    </location>
</feature>
<dbReference type="Proteomes" id="UP000249390">
    <property type="component" value="Unassembled WGS sequence"/>
</dbReference>
<dbReference type="AlphaFoldDB" id="A0A328D175"/>
<dbReference type="Gene3D" id="3.30.40.10">
    <property type="entry name" value="Zinc/RING finger domain, C3HC4 (zinc finger)"/>
    <property type="match status" value="1"/>
</dbReference>
<feature type="domain" description="PHD-type" evidence="6">
    <location>
        <begin position="138"/>
        <end position="189"/>
    </location>
</feature>
<dbReference type="EMBL" id="NQVE01000200">
    <property type="protein sequence ID" value="RAL39505.1"/>
    <property type="molecule type" value="Genomic_DNA"/>
</dbReference>
<evidence type="ECO:0000256" key="5">
    <source>
        <dbReference type="SAM" id="MobiDB-lite"/>
    </source>
</evidence>
<dbReference type="SMART" id="SM00249">
    <property type="entry name" value="PHD"/>
    <property type="match status" value="1"/>
</dbReference>
<dbReference type="Pfam" id="PF01426">
    <property type="entry name" value="BAH"/>
    <property type="match status" value="1"/>
</dbReference>
<dbReference type="PROSITE" id="PS51038">
    <property type="entry name" value="BAH"/>
    <property type="match status" value="1"/>
</dbReference>
<keyword evidence="3" id="KW-0862">Zinc</keyword>
<dbReference type="Gene3D" id="2.30.30.490">
    <property type="match status" value="1"/>
</dbReference>
<dbReference type="GO" id="GO:0008270">
    <property type="term" value="F:zinc ion binding"/>
    <property type="evidence" value="ECO:0007669"/>
    <property type="project" value="UniProtKB-KW"/>
</dbReference>
<sequence>MAKNRHGKRDLHSFTIRGTNKVVRAGECVLMRSPENEAVPYVGHVEKIEADDRNNVNVTVRWYYRPEETRAGRQQFHGTKELMLSDHYDVQSADTVEGKCRVHSFAAYTELPCVGPEDYYFRFEYKAALGTCLPDRVVVYCKCQMPYNPDDIMMQCEACMDWYHPRCVDMSIQQAKQLDQYICTSCEHSKKRPNQPSSTLPAAINNDKDRSKRQKR</sequence>
<dbReference type="SUPFAM" id="SSF57903">
    <property type="entry name" value="FYVE/PHD zinc finger"/>
    <property type="match status" value="1"/>
</dbReference>
<evidence type="ECO:0000259" key="7">
    <source>
        <dbReference type="PROSITE" id="PS51038"/>
    </source>
</evidence>
<dbReference type="InterPro" id="IPR001025">
    <property type="entry name" value="BAH_dom"/>
</dbReference>
<name>A0A328D175_9ASTE</name>
<comment type="caution">
    <text evidence="8">The sequence shown here is derived from an EMBL/GenBank/DDBJ whole genome shotgun (WGS) entry which is preliminary data.</text>
</comment>
<dbReference type="InterPro" id="IPR001965">
    <property type="entry name" value="Znf_PHD"/>
</dbReference>
<keyword evidence="2 4" id="KW-0863">Zinc-finger</keyword>
<dbReference type="SMART" id="SM00439">
    <property type="entry name" value="BAH"/>
    <property type="match status" value="1"/>
</dbReference>
<gene>
    <name evidence="8" type="ORF">DM860_003038</name>
</gene>
<protein>
    <recommendedName>
        <fullName evidence="10">BAH domain-containing protein</fullName>
    </recommendedName>
</protein>
<keyword evidence="1" id="KW-0479">Metal-binding</keyword>
<dbReference type="PROSITE" id="PS50016">
    <property type="entry name" value="ZF_PHD_2"/>
    <property type="match status" value="1"/>
</dbReference>
<evidence type="ECO:0000256" key="2">
    <source>
        <dbReference type="ARBA" id="ARBA00022771"/>
    </source>
</evidence>
<evidence type="ECO:0000313" key="9">
    <source>
        <dbReference type="Proteomes" id="UP000249390"/>
    </source>
</evidence>
<evidence type="ECO:0000259" key="6">
    <source>
        <dbReference type="PROSITE" id="PS50016"/>
    </source>
</evidence>